<keyword evidence="1" id="KW-0805">Transcription regulation</keyword>
<dbReference type="EMBL" id="CP078145">
    <property type="protein sequence ID" value="QXN94008.1"/>
    <property type="molecule type" value="Genomic_DNA"/>
</dbReference>
<organism evidence="5 6">
    <name type="scientific">Nocardia iowensis</name>
    <dbReference type="NCBI Taxonomy" id="204891"/>
    <lineage>
        <taxon>Bacteria</taxon>
        <taxon>Bacillati</taxon>
        <taxon>Actinomycetota</taxon>
        <taxon>Actinomycetes</taxon>
        <taxon>Mycobacteriales</taxon>
        <taxon>Nocardiaceae</taxon>
        <taxon>Nocardia</taxon>
    </lineage>
</organism>
<dbReference type="PROSITE" id="PS50043">
    <property type="entry name" value="HTH_LUXR_2"/>
    <property type="match status" value="1"/>
</dbReference>
<keyword evidence="6" id="KW-1185">Reference proteome</keyword>
<proteinExistence type="predicted"/>
<evidence type="ECO:0000256" key="2">
    <source>
        <dbReference type="ARBA" id="ARBA00023125"/>
    </source>
</evidence>
<evidence type="ECO:0000256" key="1">
    <source>
        <dbReference type="ARBA" id="ARBA00023015"/>
    </source>
</evidence>
<evidence type="ECO:0000313" key="6">
    <source>
        <dbReference type="Proteomes" id="UP000694257"/>
    </source>
</evidence>
<accession>A0ABX8RWI1</accession>
<name>A0ABX8RWI1_NOCIO</name>
<feature type="domain" description="HTH luxR-type" evidence="4">
    <location>
        <begin position="281"/>
        <end position="346"/>
    </location>
</feature>
<evidence type="ECO:0000313" key="5">
    <source>
        <dbReference type="EMBL" id="QXN94008.1"/>
    </source>
</evidence>
<dbReference type="PANTHER" id="PTHR44688">
    <property type="entry name" value="DNA-BINDING TRANSCRIPTIONAL ACTIVATOR DEVR_DOSR"/>
    <property type="match status" value="1"/>
</dbReference>
<reference evidence="5 6" key="1">
    <citation type="submission" date="2021-07" db="EMBL/GenBank/DDBJ databases">
        <title>Whole Genome Sequence of Nocardia Iowensis.</title>
        <authorList>
            <person name="Lamm A."/>
            <person name="Collins-Fairclough A.M."/>
            <person name="Bunk B."/>
            <person name="Sproer C."/>
        </authorList>
    </citation>
    <scope>NUCLEOTIDE SEQUENCE [LARGE SCALE GENOMIC DNA]</scope>
    <source>
        <strain evidence="5 6">NRRL 5646</strain>
    </source>
</reference>
<dbReference type="Proteomes" id="UP000694257">
    <property type="component" value="Chromosome"/>
</dbReference>
<evidence type="ECO:0000259" key="4">
    <source>
        <dbReference type="PROSITE" id="PS50043"/>
    </source>
</evidence>
<keyword evidence="3" id="KW-0804">Transcription</keyword>
<dbReference type="PANTHER" id="PTHR44688:SF16">
    <property type="entry name" value="DNA-BINDING TRANSCRIPTIONAL ACTIVATOR DEVR_DOSR"/>
    <property type="match status" value="1"/>
</dbReference>
<protein>
    <submittedName>
        <fullName evidence="5">Helix-turn-helix transcriptional regulator</fullName>
    </submittedName>
</protein>
<keyword evidence="2" id="KW-0238">DNA-binding</keyword>
<dbReference type="CDD" id="cd06170">
    <property type="entry name" value="LuxR_C_like"/>
    <property type="match status" value="1"/>
</dbReference>
<dbReference type="SMART" id="SM00421">
    <property type="entry name" value="HTH_LUXR"/>
    <property type="match status" value="1"/>
</dbReference>
<sequence length="365" mass="39900">MRAKTLDQVTAGVERACRTVSGAVELERAVCASLREAVPFDAWCALTVDPGSVLPTGGWHREGLPLEYMNPMLEIEAGGQDALALSTMARSCRRAMTLTAATGGQPERSRHYREILVPAGMTREMRVLFGDNASVWGALVLFRGADAPDFADADAQLIGDATISVATAIRREMVLTEITADDTAAGPGLVLLDRDLHPTTMSSAAARWLTQVDDGIDPHRELPFCVLTLAHQAWSRPGPARTRIRSRTGRWLTLHAEQLAGADDQVSIIIEAARPVEIAALIADTYRLTSRERDVVGLIARGFARTEIARLLTVSAYTVDDHIKRVFGKLEVRSRAELTAKLFFDQHLPRIENEVPIGGTGWFLR</sequence>
<dbReference type="RefSeq" id="WP_218476416.1">
    <property type="nucleotide sequence ID" value="NZ_BAABJN010000018.1"/>
</dbReference>
<dbReference type="InterPro" id="IPR000792">
    <property type="entry name" value="Tscrpt_reg_LuxR_C"/>
</dbReference>
<gene>
    <name evidence="5" type="ORF">KV110_13660</name>
</gene>
<evidence type="ECO:0000256" key="3">
    <source>
        <dbReference type="ARBA" id="ARBA00023163"/>
    </source>
</evidence>
<dbReference type="Pfam" id="PF00196">
    <property type="entry name" value="GerE"/>
    <property type="match status" value="1"/>
</dbReference>